<dbReference type="Gene3D" id="3.30.565.10">
    <property type="entry name" value="Histidine kinase-like ATPase, C-terminal domain"/>
    <property type="match status" value="1"/>
</dbReference>
<dbReference type="Pfam" id="PF00072">
    <property type="entry name" value="Response_reg"/>
    <property type="match status" value="1"/>
</dbReference>
<keyword evidence="3 6" id="KW-0597">Phosphoprotein</keyword>
<evidence type="ECO:0000256" key="6">
    <source>
        <dbReference type="PROSITE-ProRule" id="PRU00169"/>
    </source>
</evidence>
<accession>A0A518D4I4</accession>
<dbReference type="Pfam" id="PF02518">
    <property type="entry name" value="HATPase_c"/>
    <property type="match status" value="1"/>
</dbReference>
<dbReference type="Gene3D" id="3.30.450.40">
    <property type="match status" value="1"/>
</dbReference>
<dbReference type="PRINTS" id="PR00344">
    <property type="entry name" value="BCTRLSENSOR"/>
</dbReference>
<dbReference type="GO" id="GO:0000155">
    <property type="term" value="F:phosphorelay sensor kinase activity"/>
    <property type="evidence" value="ECO:0007669"/>
    <property type="project" value="InterPro"/>
</dbReference>
<dbReference type="Pfam" id="PF00512">
    <property type="entry name" value="HisKA"/>
    <property type="match status" value="1"/>
</dbReference>
<dbReference type="CDD" id="cd00082">
    <property type="entry name" value="HisKA"/>
    <property type="match status" value="1"/>
</dbReference>
<evidence type="ECO:0000256" key="1">
    <source>
        <dbReference type="ARBA" id="ARBA00000085"/>
    </source>
</evidence>
<sequence length="577" mass="62635">MTWVRRAHVAIGEQENLAMQPAPLPLSEPERLAALSRYQVLDTGPEPSFDDLTRLASQLCDTPIALVSLIDAERQWFKSRVGLDATETPRDLAFCAHAILDKDEVMVVPDARLDSRFADNPLVEGPPNVRFYAGVPLVESDGHALGTLCVIDTVARELTDDQLDVLRVLGRQVVSQLELRRRNRELRAAERLAQMAAESRASFMVDMSREIRTPLGAVLGFSELLSEAPGLPPGARELVKTIARNGRHLGALVGDVLDLSKIESGQLRIASAPVDLRELVEEQVELQRSHAEAKGLELSISYGTSVPATIVCDRSRLRQILRNLIDNAVKATEQGRVQVLLRGIRGTDAQPVLECEVRDTGAGIESERLVAIFEPFRIAEPGRNARFGGTGLGLTVSRQLAEAMGGKLEVRSTPGNGSSFILKLPMRALEEATGDLESGSAPPSTSRLESARVLVVDDMPDNRLLVRHMLGRVGADVRCAASGTIALQMLKKSPDVDVVLMDLSMPVLNGYETLSLLRARGFDRPVVALTASASADDREACMAAGFDAYLTRPIDRSALESTLENLLGDDSNERLAA</sequence>
<dbReference type="SMART" id="SM00388">
    <property type="entry name" value="HisKA"/>
    <property type="match status" value="1"/>
</dbReference>
<reference evidence="9 10" key="1">
    <citation type="submission" date="2019-02" db="EMBL/GenBank/DDBJ databases">
        <title>Deep-cultivation of Planctomycetes and their phenomic and genomic characterization uncovers novel biology.</title>
        <authorList>
            <person name="Wiegand S."/>
            <person name="Jogler M."/>
            <person name="Boedeker C."/>
            <person name="Pinto D."/>
            <person name="Vollmers J."/>
            <person name="Rivas-Marin E."/>
            <person name="Kohn T."/>
            <person name="Peeters S.H."/>
            <person name="Heuer A."/>
            <person name="Rast P."/>
            <person name="Oberbeckmann S."/>
            <person name="Bunk B."/>
            <person name="Jeske O."/>
            <person name="Meyerdierks A."/>
            <person name="Storesund J.E."/>
            <person name="Kallscheuer N."/>
            <person name="Luecker S."/>
            <person name="Lage O.M."/>
            <person name="Pohl T."/>
            <person name="Merkel B.J."/>
            <person name="Hornburger P."/>
            <person name="Mueller R.-W."/>
            <person name="Bruemmer F."/>
            <person name="Labrenz M."/>
            <person name="Spormann A.M."/>
            <person name="Op den Camp H."/>
            <person name="Overmann J."/>
            <person name="Amann R."/>
            <person name="Jetten M.S.M."/>
            <person name="Mascher T."/>
            <person name="Medema M.H."/>
            <person name="Devos D.P."/>
            <person name="Kaster A.-K."/>
            <person name="Ovreas L."/>
            <person name="Rohde M."/>
            <person name="Galperin M.Y."/>
            <person name="Jogler C."/>
        </authorList>
    </citation>
    <scope>NUCLEOTIDE SEQUENCE [LARGE SCALE GENOMIC DNA]</scope>
    <source>
        <strain evidence="9 10">Pla163</strain>
    </source>
</reference>
<dbReference type="InterPro" id="IPR004358">
    <property type="entry name" value="Sig_transdc_His_kin-like_C"/>
</dbReference>
<dbReference type="PROSITE" id="PS50109">
    <property type="entry name" value="HIS_KIN"/>
    <property type="match status" value="1"/>
</dbReference>
<dbReference type="InterPro" id="IPR011006">
    <property type="entry name" value="CheY-like_superfamily"/>
</dbReference>
<feature type="domain" description="Histidine kinase" evidence="7">
    <location>
        <begin position="206"/>
        <end position="428"/>
    </location>
</feature>
<dbReference type="SMART" id="SM00448">
    <property type="entry name" value="REC"/>
    <property type="match status" value="1"/>
</dbReference>
<protein>
    <recommendedName>
        <fullName evidence="2">histidine kinase</fullName>
        <ecNumber evidence="2">2.7.13.3</ecNumber>
    </recommendedName>
</protein>
<keyword evidence="5 9" id="KW-0418">Kinase</keyword>
<dbReference type="CDD" id="cd17546">
    <property type="entry name" value="REC_hyHK_CKI1_RcsC-like"/>
    <property type="match status" value="1"/>
</dbReference>
<dbReference type="Proteomes" id="UP000319342">
    <property type="component" value="Chromosome"/>
</dbReference>
<dbReference type="Pfam" id="PF01590">
    <property type="entry name" value="GAF"/>
    <property type="match status" value="1"/>
</dbReference>
<evidence type="ECO:0000313" key="9">
    <source>
        <dbReference type="EMBL" id="QDU86380.1"/>
    </source>
</evidence>
<dbReference type="Gene3D" id="1.10.287.130">
    <property type="match status" value="1"/>
</dbReference>
<dbReference type="SUPFAM" id="SSF55781">
    <property type="entry name" value="GAF domain-like"/>
    <property type="match status" value="1"/>
</dbReference>
<organism evidence="9 10">
    <name type="scientific">Rohdeia mirabilis</name>
    <dbReference type="NCBI Taxonomy" id="2528008"/>
    <lineage>
        <taxon>Bacteria</taxon>
        <taxon>Pseudomonadati</taxon>
        <taxon>Planctomycetota</taxon>
        <taxon>Planctomycetia</taxon>
        <taxon>Planctomycetia incertae sedis</taxon>
        <taxon>Rohdeia</taxon>
    </lineage>
</organism>
<dbReference type="Gene3D" id="3.40.50.2300">
    <property type="match status" value="1"/>
</dbReference>
<keyword evidence="10" id="KW-1185">Reference proteome</keyword>
<feature type="modified residue" description="4-aspartylphosphate" evidence="6">
    <location>
        <position position="502"/>
    </location>
</feature>
<dbReference type="SMART" id="SM00065">
    <property type="entry name" value="GAF"/>
    <property type="match status" value="1"/>
</dbReference>
<dbReference type="CDD" id="cd16922">
    <property type="entry name" value="HATPase_EvgS-ArcB-TorS-like"/>
    <property type="match status" value="1"/>
</dbReference>
<dbReference type="InterPro" id="IPR003661">
    <property type="entry name" value="HisK_dim/P_dom"/>
</dbReference>
<comment type="catalytic activity">
    <reaction evidence="1">
        <text>ATP + protein L-histidine = ADP + protein N-phospho-L-histidine.</text>
        <dbReference type="EC" id="2.7.13.3"/>
    </reaction>
</comment>
<proteinExistence type="predicted"/>
<evidence type="ECO:0000313" key="10">
    <source>
        <dbReference type="Proteomes" id="UP000319342"/>
    </source>
</evidence>
<dbReference type="PROSITE" id="PS50110">
    <property type="entry name" value="RESPONSE_REGULATORY"/>
    <property type="match status" value="1"/>
</dbReference>
<dbReference type="InterPro" id="IPR029016">
    <property type="entry name" value="GAF-like_dom_sf"/>
</dbReference>
<name>A0A518D4I4_9BACT</name>
<gene>
    <name evidence="9" type="primary">luxQ_5</name>
    <name evidence="9" type="ORF">Pla163_35310</name>
</gene>
<feature type="domain" description="Response regulatory" evidence="8">
    <location>
        <begin position="452"/>
        <end position="567"/>
    </location>
</feature>
<dbReference type="EC" id="2.7.13.3" evidence="2"/>
<dbReference type="SUPFAM" id="SSF55874">
    <property type="entry name" value="ATPase domain of HSP90 chaperone/DNA topoisomerase II/histidine kinase"/>
    <property type="match status" value="1"/>
</dbReference>
<dbReference type="InterPro" id="IPR003018">
    <property type="entry name" value="GAF"/>
</dbReference>
<dbReference type="InterPro" id="IPR001789">
    <property type="entry name" value="Sig_transdc_resp-reg_receiver"/>
</dbReference>
<dbReference type="InterPro" id="IPR003594">
    <property type="entry name" value="HATPase_dom"/>
</dbReference>
<evidence type="ECO:0000256" key="4">
    <source>
        <dbReference type="ARBA" id="ARBA00022679"/>
    </source>
</evidence>
<evidence type="ECO:0000256" key="2">
    <source>
        <dbReference type="ARBA" id="ARBA00012438"/>
    </source>
</evidence>
<dbReference type="SMART" id="SM00387">
    <property type="entry name" value="HATPase_c"/>
    <property type="match status" value="1"/>
</dbReference>
<evidence type="ECO:0000256" key="5">
    <source>
        <dbReference type="ARBA" id="ARBA00022777"/>
    </source>
</evidence>
<dbReference type="InterPro" id="IPR036890">
    <property type="entry name" value="HATPase_C_sf"/>
</dbReference>
<keyword evidence="4 9" id="KW-0808">Transferase</keyword>
<evidence type="ECO:0000256" key="3">
    <source>
        <dbReference type="ARBA" id="ARBA00022553"/>
    </source>
</evidence>
<dbReference type="SUPFAM" id="SSF47384">
    <property type="entry name" value="Homodimeric domain of signal transducing histidine kinase"/>
    <property type="match status" value="1"/>
</dbReference>
<dbReference type="InterPro" id="IPR005467">
    <property type="entry name" value="His_kinase_dom"/>
</dbReference>
<dbReference type="FunFam" id="3.30.565.10:FF:000010">
    <property type="entry name" value="Sensor histidine kinase RcsC"/>
    <property type="match status" value="1"/>
</dbReference>
<dbReference type="EMBL" id="CP036290">
    <property type="protein sequence ID" value="QDU86380.1"/>
    <property type="molecule type" value="Genomic_DNA"/>
</dbReference>
<evidence type="ECO:0000259" key="7">
    <source>
        <dbReference type="PROSITE" id="PS50109"/>
    </source>
</evidence>
<dbReference type="SUPFAM" id="SSF52172">
    <property type="entry name" value="CheY-like"/>
    <property type="match status" value="1"/>
</dbReference>
<evidence type="ECO:0000259" key="8">
    <source>
        <dbReference type="PROSITE" id="PS50110"/>
    </source>
</evidence>
<dbReference type="InterPro" id="IPR036097">
    <property type="entry name" value="HisK_dim/P_sf"/>
</dbReference>
<dbReference type="OrthoDB" id="9790669at2"/>
<dbReference type="PANTHER" id="PTHR43047">
    <property type="entry name" value="TWO-COMPONENT HISTIDINE PROTEIN KINASE"/>
    <property type="match status" value="1"/>
</dbReference>
<dbReference type="AlphaFoldDB" id="A0A518D4I4"/>